<dbReference type="SUPFAM" id="SSF47598">
    <property type="entry name" value="Ribbon-helix-helix"/>
    <property type="match status" value="1"/>
</dbReference>
<name>A0A1W1WQ76_9BACT</name>
<proteinExistence type="predicted"/>
<dbReference type="AlphaFoldDB" id="A0A1W1WQ76"/>
<dbReference type="InterPro" id="IPR022148">
    <property type="entry name" value="CopG_antitoxin"/>
</dbReference>
<dbReference type="RefSeq" id="WP_197685259.1">
    <property type="nucleotide sequence ID" value="NZ_AP026671.1"/>
</dbReference>
<accession>A0A1W1WQ76</accession>
<dbReference type="Pfam" id="PF12441">
    <property type="entry name" value="CopG_antitoxin"/>
    <property type="match status" value="1"/>
</dbReference>
<evidence type="ECO:0000313" key="1">
    <source>
        <dbReference type="EMBL" id="SMC08396.1"/>
    </source>
</evidence>
<organism evidence="1 2">
    <name type="scientific">Nitratiruptor tergarcus DSM 16512</name>
    <dbReference type="NCBI Taxonomy" id="1069081"/>
    <lineage>
        <taxon>Bacteria</taxon>
        <taxon>Pseudomonadati</taxon>
        <taxon>Campylobacterota</taxon>
        <taxon>Epsilonproteobacteria</taxon>
        <taxon>Nautiliales</taxon>
        <taxon>Nitratiruptoraceae</taxon>
        <taxon>Nitratiruptor</taxon>
    </lineage>
</organism>
<keyword evidence="2" id="KW-1185">Reference proteome</keyword>
<dbReference type="GO" id="GO:0006355">
    <property type="term" value="P:regulation of DNA-templated transcription"/>
    <property type="evidence" value="ECO:0007669"/>
    <property type="project" value="InterPro"/>
</dbReference>
<dbReference type="Proteomes" id="UP000192602">
    <property type="component" value="Unassembled WGS sequence"/>
</dbReference>
<evidence type="ECO:0000313" key="2">
    <source>
        <dbReference type="Proteomes" id="UP000192602"/>
    </source>
</evidence>
<gene>
    <name evidence="1" type="ORF">SAMN05660197_0146</name>
</gene>
<dbReference type="NCBIfam" id="NF047399">
    <property type="entry name" value="BrnA_antitoxin_add"/>
    <property type="match status" value="1"/>
</dbReference>
<sequence length="85" mass="9784">MKSITAKEFDEKFDRGEDISEYLDFGKAKRVGEVKKQPTKKINIDLPQNILNLIDEEASKIGVARQALLKVWIVERLKEELSKPL</sequence>
<protein>
    <submittedName>
        <fullName evidence="1">CopG antitoxin of type II toxin-antitoxin system</fullName>
    </submittedName>
</protein>
<reference evidence="2" key="1">
    <citation type="submission" date="2017-04" db="EMBL/GenBank/DDBJ databases">
        <authorList>
            <person name="Varghese N."/>
            <person name="Submissions S."/>
        </authorList>
    </citation>
    <scope>NUCLEOTIDE SEQUENCE [LARGE SCALE GENOMIC DNA]</scope>
    <source>
        <strain evidence="2">DSM 16512</strain>
    </source>
</reference>
<dbReference type="InterPro" id="IPR010985">
    <property type="entry name" value="Ribbon_hlx_hlx"/>
</dbReference>
<dbReference type="EMBL" id="FWWZ01000001">
    <property type="protein sequence ID" value="SMC08396.1"/>
    <property type="molecule type" value="Genomic_DNA"/>
</dbReference>
<dbReference type="STRING" id="1069081.SAMN05660197_0146"/>